<protein>
    <submittedName>
        <fullName evidence="3 4">P2X purinoceptor 7</fullName>
    </submittedName>
</protein>
<evidence type="ECO:0000313" key="3">
    <source>
        <dbReference type="RefSeq" id="XP_018117766.1"/>
    </source>
</evidence>
<accession>A0A8J0VA94</accession>
<organism evidence="3">
    <name type="scientific">Xenopus laevis</name>
    <name type="common">African clawed frog</name>
    <dbReference type="NCBI Taxonomy" id="8355"/>
    <lineage>
        <taxon>Eukaryota</taxon>
        <taxon>Metazoa</taxon>
        <taxon>Chordata</taxon>
        <taxon>Craniata</taxon>
        <taxon>Vertebrata</taxon>
        <taxon>Euteleostomi</taxon>
        <taxon>Amphibia</taxon>
        <taxon>Batrachia</taxon>
        <taxon>Anura</taxon>
        <taxon>Pipoidea</taxon>
        <taxon>Pipidae</taxon>
        <taxon>Xenopodinae</taxon>
        <taxon>Xenopus</taxon>
        <taxon>Xenopus</taxon>
    </lineage>
</organism>
<sequence>MESSGSESQSNQSESSVCLDTDPLCDNLVRQLQQSLGDCLNDNCFPDDPVWPPGEREKRMEQRQHPRLGNTLWCLCGNCIAMPTIRESVCCREVEKLQKHYNEDCTCITTVLDMLQLCINKHFLEFTIRNSGRVKLRQLQDDYNRCMRKGAYRSFTTWTHGILGPKTRIPIPSCVVRLVRNNYPDPHGHYVGFREATDNPAEDMAFEDTF</sequence>
<dbReference type="GeneID" id="108716146"/>
<evidence type="ECO:0000313" key="4">
    <source>
        <dbReference type="RefSeq" id="XP_041418296.1"/>
    </source>
</evidence>
<dbReference type="PANTHER" id="PTHR36981:SF12">
    <property type="entry name" value="P2X PURINOCEPTOR 7-LIKE"/>
    <property type="match status" value="1"/>
</dbReference>
<evidence type="ECO:0000259" key="1">
    <source>
        <dbReference type="Pfam" id="PF20478"/>
    </source>
</evidence>
<evidence type="ECO:0000313" key="2">
    <source>
        <dbReference type="Proteomes" id="UP000186698"/>
    </source>
</evidence>
<dbReference type="InterPro" id="IPR046815">
    <property type="entry name" value="P2RX7_C"/>
</dbReference>
<keyword evidence="2" id="KW-1185">Reference proteome</keyword>
<feature type="domain" description="P2X purinoreceptor 7 intracellular" evidence="1">
    <location>
        <begin position="61"/>
        <end position="194"/>
    </location>
</feature>
<gene>
    <name evidence="3 4" type="primary">LOC108716146</name>
</gene>
<dbReference type="Pfam" id="PF20478">
    <property type="entry name" value="P2RX7_C"/>
    <property type="match status" value="1"/>
</dbReference>
<name>A0A8J0VA94_XENLA</name>
<dbReference type="PANTHER" id="PTHR36981">
    <property type="entry name" value="ZGC:195170"/>
    <property type="match status" value="1"/>
</dbReference>
<dbReference type="OrthoDB" id="9898867at2759"/>
<dbReference type="AlphaFoldDB" id="A0A8J0VA94"/>
<dbReference type="Proteomes" id="UP000186698">
    <property type="component" value="Chromosome 5L"/>
</dbReference>
<dbReference type="RefSeq" id="XP_018117766.1">
    <property type="nucleotide sequence ID" value="XM_018262277.2"/>
</dbReference>
<dbReference type="RefSeq" id="XP_041418296.1">
    <property type="nucleotide sequence ID" value="XM_041562362.1"/>
</dbReference>
<proteinExistence type="predicted"/>
<dbReference type="KEGG" id="xla:108716146"/>
<reference evidence="3" key="1">
    <citation type="submission" date="2022-04" db="UniProtKB">
        <authorList>
            <consortium name="RefSeq"/>
        </authorList>
    </citation>
    <scope>IDENTIFICATION</scope>
    <source>
        <strain evidence="3 4">J_2021</strain>
        <tissue evidence="3 4">Erythrocytes</tissue>
    </source>
</reference>